<comment type="similarity">
    <text evidence="2">Belongs to the ABC transporter superfamily.</text>
</comment>
<evidence type="ECO:0000256" key="7">
    <source>
        <dbReference type="ARBA" id="ARBA00023136"/>
    </source>
</evidence>
<evidence type="ECO:0000256" key="4">
    <source>
        <dbReference type="ARBA" id="ARBA00022475"/>
    </source>
</evidence>
<comment type="subcellular location">
    <subcellularLocation>
        <location evidence="1">Cell membrane</location>
        <topology evidence="1">Peripheral membrane protein</topology>
    </subcellularLocation>
</comment>
<dbReference type="AlphaFoldDB" id="A0A4R5CE03"/>
<dbReference type="FunFam" id="3.40.50.300:FF:000016">
    <property type="entry name" value="Oligopeptide ABC transporter ATP-binding component"/>
    <property type="match status" value="1"/>
</dbReference>
<keyword evidence="4" id="KW-1003">Cell membrane</keyword>
<dbReference type="OrthoDB" id="9809030at2"/>
<dbReference type="GO" id="GO:0015833">
    <property type="term" value="P:peptide transport"/>
    <property type="evidence" value="ECO:0007669"/>
    <property type="project" value="InterPro"/>
</dbReference>
<dbReference type="NCBIfam" id="TIGR01727">
    <property type="entry name" value="oligo_HPY"/>
    <property type="match status" value="1"/>
</dbReference>
<evidence type="ECO:0000256" key="6">
    <source>
        <dbReference type="ARBA" id="ARBA00022840"/>
    </source>
</evidence>
<dbReference type="InterPro" id="IPR027417">
    <property type="entry name" value="P-loop_NTPase"/>
</dbReference>
<dbReference type="SUPFAM" id="SSF52540">
    <property type="entry name" value="P-loop containing nucleoside triphosphate hydrolases"/>
    <property type="match status" value="1"/>
</dbReference>
<dbReference type="InterPro" id="IPR050388">
    <property type="entry name" value="ABC_Ni/Peptide_Import"/>
</dbReference>
<dbReference type="CDD" id="cd03257">
    <property type="entry name" value="ABC_NikE_OppD_transporters"/>
    <property type="match status" value="1"/>
</dbReference>
<dbReference type="InterPro" id="IPR003593">
    <property type="entry name" value="AAA+_ATPase"/>
</dbReference>
<evidence type="ECO:0000313" key="9">
    <source>
        <dbReference type="EMBL" id="TDD96473.1"/>
    </source>
</evidence>
<dbReference type="InterPro" id="IPR003439">
    <property type="entry name" value="ABC_transporter-like_ATP-bd"/>
</dbReference>
<evidence type="ECO:0000259" key="8">
    <source>
        <dbReference type="PROSITE" id="PS50893"/>
    </source>
</evidence>
<dbReference type="Pfam" id="PF00005">
    <property type="entry name" value="ABC_tran"/>
    <property type="match status" value="1"/>
</dbReference>
<keyword evidence="6 9" id="KW-0067">ATP-binding</keyword>
<dbReference type="PROSITE" id="PS50893">
    <property type="entry name" value="ABC_TRANSPORTER_2"/>
    <property type="match status" value="1"/>
</dbReference>
<dbReference type="EMBL" id="SMKU01000006">
    <property type="protein sequence ID" value="TDD96473.1"/>
    <property type="molecule type" value="Genomic_DNA"/>
</dbReference>
<dbReference type="GO" id="GO:0005886">
    <property type="term" value="C:plasma membrane"/>
    <property type="evidence" value="ECO:0007669"/>
    <property type="project" value="UniProtKB-SubCell"/>
</dbReference>
<evidence type="ECO:0000256" key="2">
    <source>
        <dbReference type="ARBA" id="ARBA00005417"/>
    </source>
</evidence>
<dbReference type="PANTHER" id="PTHR43297">
    <property type="entry name" value="OLIGOPEPTIDE TRANSPORT ATP-BINDING PROTEIN APPD"/>
    <property type="match status" value="1"/>
</dbReference>
<dbReference type="Pfam" id="PF08352">
    <property type="entry name" value="oligo_HPY"/>
    <property type="match status" value="1"/>
</dbReference>
<dbReference type="Gene3D" id="3.40.50.300">
    <property type="entry name" value="P-loop containing nucleotide triphosphate hydrolases"/>
    <property type="match status" value="1"/>
</dbReference>
<dbReference type="GO" id="GO:0016887">
    <property type="term" value="F:ATP hydrolysis activity"/>
    <property type="evidence" value="ECO:0007669"/>
    <property type="project" value="InterPro"/>
</dbReference>
<keyword evidence="7" id="KW-0472">Membrane</keyword>
<evidence type="ECO:0000256" key="1">
    <source>
        <dbReference type="ARBA" id="ARBA00004202"/>
    </source>
</evidence>
<dbReference type="PANTHER" id="PTHR43297:SF2">
    <property type="entry name" value="DIPEPTIDE TRANSPORT ATP-BINDING PROTEIN DPPD"/>
    <property type="match status" value="1"/>
</dbReference>
<evidence type="ECO:0000256" key="5">
    <source>
        <dbReference type="ARBA" id="ARBA00022741"/>
    </source>
</evidence>
<dbReference type="GO" id="GO:0005524">
    <property type="term" value="F:ATP binding"/>
    <property type="evidence" value="ECO:0007669"/>
    <property type="project" value="UniProtKB-KW"/>
</dbReference>
<reference evidence="9 10" key="1">
    <citation type="submission" date="2019-03" db="EMBL/GenBank/DDBJ databases">
        <title>Draft genome sequences of novel Actinobacteria.</title>
        <authorList>
            <person name="Sahin N."/>
            <person name="Ay H."/>
            <person name="Saygin H."/>
        </authorList>
    </citation>
    <scope>NUCLEOTIDE SEQUENCE [LARGE SCALE GENOMIC DNA]</scope>
    <source>
        <strain evidence="9 10">H3C3</strain>
    </source>
</reference>
<keyword evidence="3" id="KW-0813">Transport</keyword>
<dbReference type="InterPro" id="IPR013563">
    <property type="entry name" value="Oligopep_ABC_C"/>
</dbReference>
<protein>
    <submittedName>
        <fullName evidence="9">ABC transporter ATP-binding protein</fullName>
    </submittedName>
</protein>
<organism evidence="9 10">
    <name type="scientific">Actinomadura rubrisoli</name>
    <dbReference type="NCBI Taxonomy" id="2530368"/>
    <lineage>
        <taxon>Bacteria</taxon>
        <taxon>Bacillati</taxon>
        <taxon>Actinomycetota</taxon>
        <taxon>Actinomycetes</taxon>
        <taxon>Streptosporangiales</taxon>
        <taxon>Thermomonosporaceae</taxon>
        <taxon>Actinomadura</taxon>
    </lineage>
</organism>
<dbReference type="InterPro" id="IPR017871">
    <property type="entry name" value="ABC_transporter-like_CS"/>
</dbReference>
<gene>
    <name evidence="9" type="ORF">E1298_03005</name>
</gene>
<accession>A0A4R5CE03</accession>
<evidence type="ECO:0000256" key="3">
    <source>
        <dbReference type="ARBA" id="ARBA00022448"/>
    </source>
</evidence>
<dbReference type="Proteomes" id="UP000294513">
    <property type="component" value="Unassembled WGS sequence"/>
</dbReference>
<evidence type="ECO:0000313" key="10">
    <source>
        <dbReference type="Proteomes" id="UP000294513"/>
    </source>
</evidence>
<feature type="domain" description="ABC transporter" evidence="8">
    <location>
        <begin position="3"/>
        <end position="247"/>
    </location>
</feature>
<keyword evidence="5" id="KW-0547">Nucleotide-binding</keyword>
<proteinExistence type="inferred from homology"/>
<comment type="caution">
    <text evidence="9">The sequence shown here is derived from an EMBL/GenBank/DDBJ whole genome shotgun (WGS) entry which is preliminary data.</text>
</comment>
<dbReference type="SMART" id="SM00382">
    <property type="entry name" value="AAA"/>
    <property type="match status" value="1"/>
</dbReference>
<dbReference type="PROSITE" id="PS00211">
    <property type="entry name" value="ABC_TRANSPORTER_1"/>
    <property type="match status" value="1"/>
</dbReference>
<keyword evidence="10" id="KW-1185">Reference proteome</keyword>
<name>A0A4R5CE03_9ACTN</name>
<sequence>MVVEFPTEDGLVRAVDGVSYDVAPGEIVGVVGESGSGKSVTALSVLGLIRPPGRVAAGQIRFRGQDLLQASRRELRTLRGREIGLISQDPMTALNPVISVGRQIAEALRLHQRGMSRAAARERVVELLGTVGIPNPRARYREYPHQYSGGMRQRALIAMAMANHPALLIADEPTTALDVTIQAQVLELLRTAQRETSAATLLITHDLGVIAELADRVVVMYAGRVIEQGNVHTVFNAPRHPYTVGLLSGRPLLSGEITELRPIPGSPPSLLTRPPGCPFQPRCSLGGARTRCGSERPRLQTVAPGHVSACHYHDELGEPAEAEVMAR</sequence>